<dbReference type="PANTHER" id="PTHR23236">
    <property type="entry name" value="EUKARYOTIC TRANSLATION INITIATION FACTOR 4B/4H"/>
    <property type="match status" value="1"/>
</dbReference>
<dbReference type="SUPFAM" id="SSF54928">
    <property type="entry name" value="RNA-binding domain, RBD"/>
    <property type="match status" value="2"/>
</dbReference>
<dbReference type="Gene3D" id="3.30.70.330">
    <property type="match status" value="2"/>
</dbReference>
<keyword evidence="1 2" id="KW-0694">RNA-binding</keyword>
<dbReference type="Proteomes" id="UP000886520">
    <property type="component" value="Chromosome 23"/>
</dbReference>
<dbReference type="OrthoDB" id="439808at2759"/>
<evidence type="ECO:0000259" key="4">
    <source>
        <dbReference type="PROSITE" id="PS50102"/>
    </source>
</evidence>
<gene>
    <name evidence="5" type="ORF">GOP47_0024189</name>
</gene>
<feature type="domain" description="RRM" evidence="4">
    <location>
        <begin position="190"/>
        <end position="267"/>
    </location>
</feature>
<feature type="domain" description="RRM" evidence="4">
    <location>
        <begin position="283"/>
        <end position="359"/>
    </location>
</feature>
<evidence type="ECO:0000313" key="5">
    <source>
        <dbReference type="EMBL" id="KAI5061684.1"/>
    </source>
</evidence>
<dbReference type="AlphaFoldDB" id="A0A9D4U4X9"/>
<keyword evidence="6" id="KW-1185">Reference proteome</keyword>
<evidence type="ECO:0000256" key="2">
    <source>
        <dbReference type="PROSITE-ProRule" id="PRU00176"/>
    </source>
</evidence>
<evidence type="ECO:0000256" key="1">
    <source>
        <dbReference type="ARBA" id="ARBA00022884"/>
    </source>
</evidence>
<feature type="compositionally biased region" description="Basic and acidic residues" evidence="3">
    <location>
        <begin position="48"/>
        <end position="63"/>
    </location>
</feature>
<sequence length="364" mass="41126">MAKRRDEDEERLKRKRAKKQKLEEKHESGKISKRKREDMRKVKHSKTLHNEQDLHSGSSFEEHNFNSQGLQLLDDNEHPDALHDKTEQFEDCTNQVTVGDKRKMRRGQVLDDSTAHETTECKKSMGNDTIKKKVKKKRDRWGQVLSNVGDTQDAAMEDDMLESTEIAPSEHRNGDLEANHGICEGDYDNKTVCAGGMPYDTTEADILELFEECGAIDNVHCMKFADTQKFKGLAFITFKTEAAATKALSLDGVNMGGRHIKIEKAKAGGKVLRAPPKREPGSLSVYIGNLNWDIKKIDIMRFFKGCAIDDIRLAHDKRTGDFHGYGHIDFSDEKSLKMATKMDQKELLGRPVKVSYAVSKGSKG</sequence>
<proteinExistence type="predicted"/>
<dbReference type="InterPro" id="IPR012677">
    <property type="entry name" value="Nucleotide-bd_a/b_plait_sf"/>
</dbReference>
<dbReference type="InterPro" id="IPR000504">
    <property type="entry name" value="RRM_dom"/>
</dbReference>
<dbReference type="Pfam" id="PF00076">
    <property type="entry name" value="RRM_1"/>
    <property type="match status" value="2"/>
</dbReference>
<accession>A0A9D4U4X9</accession>
<evidence type="ECO:0000313" key="6">
    <source>
        <dbReference type="Proteomes" id="UP000886520"/>
    </source>
</evidence>
<feature type="compositionally biased region" description="Basic and acidic residues" evidence="3">
    <location>
        <begin position="1"/>
        <end position="12"/>
    </location>
</feature>
<organism evidence="5 6">
    <name type="scientific">Adiantum capillus-veneris</name>
    <name type="common">Maidenhair fern</name>
    <dbReference type="NCBI Taxonomy" id="13818"/>
    <lineage>
        <taxon>Eukaryota</taxon>
        <taxon>Viridiplantae</taxon>
        <taxon>Streptophyta</taxon>
        <taxon>Embryophyta</taxon>
        <taxon>Tracheophyta</taxon>
        <taxon>Polypodiopsida</taxon>
        <taxon>Polypodiidae</taxon>
        <taxon>Polypodiales</taxon>
        <taxon>Pteridineae</taxon>
        <taxon>Pteridaceae</taxon>
        <taxon>Vittarioideae</taxon>
        <taxon>Adiantum</taxon>
    </lineage>
</organism>
<reference evidence="5" key="1">
    <citation type="submission" date="2021-01" db="EMBL/GenBank/DDBJ databases">
        <title>Adiantum capillus-veneris genome.</title>
        <authorList>
            <person name="Fang Y."/>
            <person name="Liao Q."/>
        </authorList>
    </citation>
    <scope>NUCLEOTIDE SEQUENCE</scope>
    <source>
        <strain evidence="5">H3</strain>
        <tissue evidence="5">Leaf</tissue>
    </source>
</reference>
<dbReference type="EMBL" id="JABFUD020000023">
    <property type="protein sequence ID" value="KAI5061684.1"/>
    <property type="molecule type" value="Genomic_DNA"/>
</dbReference>
<dbReference type="GO" id="GO:0003723">
    <property type="term" value="F:RNA binding"/>
    <property type="evidence" value="ECO:0007669"/>
    <property type="project" value="UniProtKB-UniRule"/>
</dbReference>
<feature type="compositionally biased region" description="Basic and acidic residues" evidence="3">
    <location>
        <begin position="20"/>
        <end position="40"/>
    </location>
</feature>
<comment type="caution">
    <text evidence="5">The sequence shown here is derived from an EMBL/GenBank/DDBJ whole genome shotgun (WGS) entry which is preliminary data.</text>
</comment>
<protein>
    <recommendedName>
        <fullName evidence="4">RRM domain-containing protein</fullName>
    </recommendedName>
</protein>
<name>A0A9D4U4X9_ADICA</name>
<dbReference type="SMART" id="SM00360">
    <property type="entry name" value="RRM"/>
    <property type="match status" value="2"/>
</dbReference>
<feature type="region of interest" description="Disordered" evidence="3">
    <location>
        <begin position="1"/>
        <end position="63"/>
    </location>
</feature>
<evidence type="ECO:0000256" key="3">
    <source>
        <dbReference type="SAM" id="MobiDB-lite"/>
    </source>
</evidence>
<dbReference type="InterPro" id="IPR035979">
    <property type="entry name" value="RBD_domain_sf"/>
</dbReference>
<dbReference type="PANTHER" id="PTHR23236:SF108">
    <property type="entry name" value="OS03G0123200 PROTEIN"/>
    <property type="match status" value="1"/>
</dbReference>
<dbReference type="PROSITE" id="PS50102">
    <property type="entry name" value="RRM"/>
    <property type="match status" value="2"/>
</dbReference>